<dbReference type="Gene3D" id="3.40.50.1000">
    <property type="entry name" value="HAD superfamily/HAD-like"/>
    <property type="match status" value="1"/>
</dbReference>
<dbReference type="SUPFAM" id="SSF56784">
    <property type="entry name" value="HAD-like"/>
    <property type="match status" value="1"/>
</dbReference>
<dbReference type="Pfam" id="PF08282">
    <property type="entry name" value="Hydrolase_3"/>
    <property type="match status" value="1"/>
</dbReference>
<dbReference type="KEGG" id="mha:HF1_00240"/>
<dbReference type="Proteomes" id="UP000008637">
    <property type="component" value="Chromosome"/>
</dbReference>
<dbReference type="Gene3D" id="3.30.1240.10">
    <property type="match status" value="1"/>
</dbReference>
<sequence>MKSSSHYDKKVIILDLDLLEIGNYNLDDFLYAKKTINELSANQNLLLLTQNTSKDSQTILDSLGIRSGYLIAESGAVAKNISNKQIILEDFLSQAISLQIAYSCIWRGLNFSINTKENHTYPYVVSDWIIKRYKSDLSRLREINKNALLNIENIKKCIESNQIYNFEIYFWEKDEVSKQKRMQEFVELISSVSKVNHQINGSILYIFSSQIDKFLGVKKICKMINLDSRSDGLYLGIHQYTKNVSSNSYFSALTRQVIDNKLEESGATFIPIETIIRNSISWLDWIYSNSHLWVGEHHSEHLESLLSKAKISRVTTHDIHAIQTGIAKYLYVDLDAEEIFGGISNSEKVLNFILRKNFYNRNLLTVGFWRRHTSVVLKFLEGCSKS</sequence>
<gene>
    <name evidence="1" type="ordered locus">HF1_00240</name>
</gene>
<proteinExistence type="predicted"/>
<dbReference type="HOGENOM" id="CLU_715360_0_0_14"/>
<keyword evidence="2" id="KW-1185">Reference proteome</keyword>
<dbReference type="EMBL" id="FR773153">
    <property type="protein sequence ID" value="CBY92032.1"/>
    <property type="molecule type" value="Genomic_DNA"/>
</dbReference>
<name>E8ZGK2_MYCHL</name>
<dbReference type="AlphaFoldDB" id="E8ZGK2"/>
<evidence type="ECO:0000313" key="1">
    <source>
        <dbReference type="EMBL" id="CBY92032.1"/>
    </source>
</evidence>
<dbReference type="OrthoDB" id="9817558at2"/>
<organism evidence="1 2">
    <name type="scientific">Mycoplasma haemofelis (strain Langford 1)</name>
    <name type="common">Haemobartonella felis</name>
    <dbReference type="NCBI Taxonomy" id="941640"/>
    <lineage>
        <taxon>Bacteria</taxon>
        <taxon>Bacillati</taxon>
        <taxon>Mycoplasmatota</taxon>
        <taxon>Mollicutes</taxon>
        <taxon>Mycoplasmataceae</taxon>
        <taxon>Mycoplasma</taxon>
    </lineage>
</organism>
<dbReference type="InterPro" id="IPR023214">
    <property type="entry name" value="HAD_sf"/>
</dbReference>
<accession>E8ZGK2</accession>
<reference evidence="1 2" key="1">
    <citation type="journal article" date="2011" name="J. Bacteriol.">
        <title>Complete genome sequence of Mycoplasma haemofelis, a hemotropic mycoplasma.</title>
        <authorList>
            <person name="Barker E.N."/>
            <person name="Helps C.R."/>
            <person name="Peters I.R."/>
            <person name="Darby A.C."/>
            <person name="Radford A.D."/>
            <person name="Tasker S."/>
        </authorList>
    </citation>
    <scope>NUCLEOTIDE SEQUENCE [LARGE SCALE GENOMIC DNA]</scope>
    <source>
        <strain evidence="1 2">Langford 1</strain>
    </source>
</reference>
<evidence type="ECO:0000313" key="2">
    <source>
        <dbReference type="Proteomes" id="UP000008637"/>
    </source>
</evidence>
<protein>
    <submittedName>
        <fullName evidence="1">Uncharacterized protein</fullName>
    </submittedName>
</protein>
<dbReference type="InterPro" id="IPR036412">
    <property type="entry name" value="HAD-like_sf"/>
</dbReference>